<reference evidence="3" key="1">
    <citation type="submission" date="2022-07" db="EMBL/GenBank/DDBJ databases">
        <title>Genome Sequence of Physisporinus lineatus.</title>
        <authorList>
            <person name="Buettner E."/>
        </authorList>
    </citation>
    <scope>NUCLEOTIDE SEQUENCE</scope>
    <source>
        <strain evidence="3">VT162</strain>
    </source>
</reference>
<dbReference type="AlphaFoldDB" id="A0AAD5Y9J6"/>
<dbReference type="Proteomes" id="UP001212997">
    <property type="component" value="Unassembled WGS sequence"/>
</dbReference>
<dbReference type="PROSITE" id="PS50293">
    <property type="entry name" value="TPR_REGION"/>
    <property type="match status" value="1"/>
</dbReference>
<name>A0AAD5Y9J6_9APHY</name>
<dbReference type="InterPro" id="IPR011990">
    <property type="entry name" value="TPR-like_helical_dom_sf"/>
</dbReference>
<dbReference type="PROSITE" id="PS50005">
    <property type="entry name" value="TPR"/>
    <property type="match status" value="1"/>
</dbReference>
<dbReference type="Gene3D" id="1.25.40.10">
    <property type="entry name" value="Tetratricopeptide repeat domain"/>
    <property type="match status" value="1"/>
</dbReference>
<feature type="compositionally biased region" description="Basic and acidic residues" evidence="2">
    <location>
        <begin position="191"/>
        <end position="201"/>
    </location>
</feature>
<feature type="repeat" description="TPR" evidence="1">
    <location>
        <begin position="16"/>
        <end position="49"/>
    </location>
</feature>
<dbReference type="EMBL" id="JANAWD010001233">
    <property type="protein sequence ID" value="KAJ3473855.1"/>
    <property type="molecule type" value="Genomic_DNA"/>
</dbReference>
<dbReference type="SMART" id="SM00028">
    <property type="entry name" value="TPR"/>
    <property type="match status" value="2"/>
</dbReference>
<keyword evidence="4" id="KW-1185">Reference proteome</keyword>
<evidence type="ECO:0000256" key="1">
    <source>
        <dbReference type="PROSITE-ProRule" id="PRU00339"/>
    </source>
</evidence>
<feature type="compositionally biased region" description="Acidic residues" evidence="2">
    <location>
        <begin position="165"/>
        <end position="175"/>
    </location>
</feature>
<feature type="region of interest" description="Disordered" evidence="2">
    <location>
        <begin position="139"/>
        <end position="224"/>
    </location>
</feature>
<feature type="compositionally biased region" description="Polar residues" evidence="2">
    <location>
        <begin position="142"/>
        <end position="151"/>
    </location>
</feature>
<gene>
    <name evidence="3" type="ORF">NLI96_g12787</name>
</gene>
<accession>A0AAD5Y9J6</accession>
<evidence type="ECO:0000313" key="3">
    <source>
        <dbReference type="EMBL" id="KAJ3473855.1"/>
    </source>
</evidence>
<dbReference type="Pfam" id="PF00515">
    <property type="entry name" value="TPR_1"/>
    <property type="match status" value="1"/>
</dbReference>
<comment type="caution">
    <text evidence="3">The sequence shown here is derived from an EMBL/GenBank/DDBJ whole genome shotgun (WGS) entry which is preliminary data.</text>
</comment>
<proteinExistence type="predicted"/>
<evidence type="ECO:0000313" key="4">
    <source>
        <dbReference type="Proteomes" id="UP001212997"/>
    </source>
</evidence>
<dbReference type="SUPFAM" id="SSF48452">
    <property type="entry name" value="TPR-like"/>
    <property type="match status" value="1"/>
</dbReference>
<evidence type="ECO:0000256" key="2">
    <source>
        <dbReference type="SAM" id="MobiDB-lite"/>
    </source>
</evidence>
<sequence length="224" mass="24880">MQILLAPFTVLPFHLARSLHSLGNSYRRLGRHEEALVNYERAISLSEPLARDQSRIYKKDLAVTLYILSHKHYELNHCNDALESAQQSLDIYRELALTQPLVFHGDVVEGLELVRDCLSMLSRQAEVDEINSEIARLRAGDENTSSRSSSLHAVIESEGRGSGEVESDEAGENNEVDSSYGSDVEREQEDEGRGEGMRASDGDEEVEDGGGNANSGERSDEEMQ</sequence>
<organism evidence="3 4">
    <name type="scientific">Meripilus lineatus</name>
    <dbReference type="NCBI Taxonomy" id="2056292"/>
    <lineage>
        <taxon>Eukaryota</taxon>
        <taxon>Fungi</taxon>
        <taxon>Dikarya</taxon>
        <taxon>Basidiomycota</taxon>
        <taxon>Agaricomycotina</taxon>
        <taxon>Agaricomycetes</taxon>
        <taxon>Polyporales</taxon>
        <taxon>Meripilaceae</taxon>
        <taxon>Meripilus</taxon>
    </lineage>
</organism>
<keyword evidence="1" id="KW-0802">TPR repeat</keyword>
<protein>
    <submittedName>
        <fullName evidence="3">Uncharacterized protein</fullName>
    </submittedName>
</protein>
<dbReference type="InterPro" id="IPR019734">
    <property type="entry name" value="TPR_rpt"/>
</dbReference>